<dbReference type="Proteomes" id="UP000274271">
    <property type="component" value="Unassembled WGS sequence"/>
</dbReference>
<dbReference type="Pfam" id="PF11160">
    <property type="entry name" value="Hva1_TUDOR"/>
    <property type="match status" value="1"/>
</dbReference>
<dbReference type="EMBL" id="RQJP01000001">
    <property type="protein sequence ID" value="RRB18005.1"/>
    <property type="molecule type" value="Genomic_DNA"/>
</dbReference>
<keyword evidence="3" id="KW-1185">Reference proteome</keyword>
<organism evidence="2 3">
    <name type="scientific">Larkinella knui</name>
    <dbReference type="NCBI Taxonomy" id="2025310"/>
    <lineage>
        <taxon>Bacteria</taxon>
        <taxon>Pseudomonadati</taxon>
        <taxon>Bacteroidota</taxon>
        <taxon>Cytophagia</taxon>
        <taxon>Cytophagales</taxon>
        <taxon>Spirosomataceae</taxon>
        <taxon>Larkinella</taxon>
    </lineage>
</organism>
<sequence>MVKKGDSVRWQYAGNQAEGKVVEVHKEEIEKTIKGTKVKRNGSADNPALVIEQDDKQLVLKLQSEVEKMHQ</sequence>
<comment type="caution">
    <text evidence="2">The sequence shown here is derived from an EMBL/GenBank/DDBJ whole genome shotgun (WGS) entry which is preliminary data.</text>
</comment>
<evidence type="ECO:0000313" key="3">
    <source>
        <dbReference type="Proteomes" id="UP000274271"/>
    </source>
</evidence>
<accession>A0A3P1CXG7</accession>
<dbReference type="AlphaFoldDB" id="A0A3P1CXG7"/>
<gene>
    <name evidence="2" type="ORF">EHT87_06955</name>
</gene>
<evidence type="ECO:0000313" key="2">
    <source>
        <dbReference type="EMBL" id="RRB18005.1"/>
    </source>
</evidence>
<proteinExistence type="predicted"/>
<feature type="domain" description="Hypervirulence associated protein TUDOR" evidence="1">
    <location>
        <begin position="5"/>
        <end position="66"/>
    </location>
</feature>
<dbReference type="OrthoDB" id="283968at2"/>
<dbReference type="InterPro" id="IPR021331">
    <property type="entry name" value="Hva1_TUDOR"/>
</dbReference>
<name>A0A3P1CXG7_9BACT</name>
<protein>
    <submittedName>
        <fullName evidence="2">DUF2945 domain-containing protein</fullName>
    </submittedName>
</protein>
<evidence type="ECO:0000259" key="1">
    <source>
        <dbReference type="Pfam" id="PF11160"/>
    </source>
</evidence>
<reference evidence="2 3" key="1">
    <citation type="submission" date="2018-11" db="EMBL/GenBank/DDBJ databases">
        <authorList>
            <person name="Zhou Z."/>
            <person name="Wang G."/>
        </authorList>
    </citation>
    <scope>NUCLEOTIDE SEQUENCE [LARGE SCALE GENOMIC DNA]</scope>
    <source>
        <strain evidence="2 3">KCTC42998</strain>
    </source>
</reference>
<dbReference type="RefSeq" id="WP_124905168.1">
    <property type="nucleotide sequence ID" value="NZ_RQJP01000001.1"/>
</dbReference>